<sequence length="66" mass="7289">MSLQLSDVLLGPQPKRPCSGPGLFVWCTRKGANRSRLPRIARSVESSAVELFSRPDRLTRLSEHGA</sequence>
<protein>
    <submittedName>
        <fullName evidence="1">Uncharacterized protein</fullName>
    </submittedName>
</protein>
<gene>
    <name evidence="1" type="ORF">PHET_10997</name>
</gene>
<keyword evidence="2" id="KW-1185">Reference proteome</keyword>
<accession>A0A8J4WTH0</accession>
<evidence type="ECO:0000313" key="1">
    <source>
        <dbReference type="EMBL" id="KAF5396172.1"/>
    </source>
</evidence>
<proteinExistence type="predicted"/>
<comment type="caution">
    <text evidence="1">The sequence shown here is derived from an EMBL/GenBank/DDBJ whole genome shotgun (WGS) entry which is preliminary data.</text>
</comment>
<dbReference type="EMBL" id="LUCH01008971">
    <property type="protein sequence ID" value="KAF5396172.1"/>
    <property type="molecule type" value="Genomic_DNA"/>
</dbReference>
<evidence type="ECO:0000313" key="2">
    <source>
        <dbReference type="Proteomes" id="UP000748531"/>
    </source>
</evidence>
<reference evidence="1" key="1">
    <citation type="submission" date="2019-05" db="EMBL/GenBank/DDBJ databases">
        <title>Annotation for the trematode Paragonimus heterotremus.</title>
        <authorList>
            <person name="Choi Y.-J."/>
        </authorList>
    </citation>
    <scope>NUCLEOTIDE SEQUENCE</scope>
    <source>
        <strain evidence="1">LC</strain>
    </source>
</reference>
<organism evidence="1 2">
    <name type="scientific">Paragonimus heterotremus</name>
    <dbReference type="NCBI Taxonomy" id="100268"/>
    <lineage>
        <taxon>Eukaryota</taxon>
        <taxon>Metazoa</taxon>
        <taxon>Spiralia</taxon>
        <taxon>Lophotrochozoa</taxon>
        <taxon>Platyhelminthes</taxon>
        <taxon>Trematoda</taxon>
        <taxon>Digenea</taxon>
        <taxon>Plagiorchiida</taxon>
        <taxon>Troglotremata</taxon>
        <taxon>Troglotrematidae</taxon>
        <taxon>Paragonimus</taxon>
    </lineage>
</organism>
<dbReference type="Proteomes" id="UP000748531">
    <property type="component" value="Unassembled WGS sequence"/>
</dbReference>
<name>A0A8J4WTH0_9TREM</name>
<dbReference type="AlphaFoldDB" id="A0A8J4WTH0"/>